<feature type="compositionally biased region" description="Polar residues" evidence="1">
    <location>
        <begin position="231"/>
        <end position="242"/>
    </location>
</feature>
<accession>A0A448WLU7</accession>
<protein>
    <submittedName>
        <fullName evidence="3">Uncharacterized protein</fullName>
    </submittedName>
</protein>
<comment type="caution">
    <text evidence="3">The sequence shown here is derived from an EMBL/GenBank/DDBJ whole genome shotgun (WGS) entry which is preliminary data.</text>
</comment>
<keyword evidence="2" id="KW-0812">Transmembrane</keyword>
<proteinExistence type="predicted"/>
<feature type="transmembrane region" description="Helical" evidence="2">
    <location>
        <begin position="327"/>
        <end position="351"/>
    </location>
</feature>
<feature type="region of interest" description="Disordered" evidence="1">
    <location>
        <begin position="223"/>
        <end position="310"/>
    </location>
</feature>
<feature type="compositionally biased region" description="Low complexity" evidence="1">
    <location>
        <begin position="264"/>
        <end position="273"/>
    </location>
</feature>
<dbReference type="Proteomes" id="UP000784294">
    <property type="component" value="Unassembled WGS sequence"/>
</dbReference>
<gene>
    <name evidence="3" type="ORF">PXEA_LOCUS8345</name>
</gene>
<evidence type="ECO:0000313" key="3">
    <source>
        <dbReference type="EMBL" id="VEL14905.1"/>
    </source>
</evidence>
<feature type="transmembrane region" description="Helical" evidence="2">
    <location>
        <begin position="50"/>
        <end position="71"/>
    </location>
</feature>
<keyword evidence="2" id="KW-0472">Membrane</keyword>
<feature type="compositionally biased region" description="Acidic residues" evidence="1">
    <location>
        <begin position="245"/>
        <end position="263"/>
    </location>
</feature>
<dbReference type="AlphaFoldDB" id="A0A448WLU7"/>
<keyword evidence="2" id="KW-1133">Transmembrane helix</keyword>
<organism evidence="3 4">
    <name type="scientific">Protopolystoma xenopodis</name>
    <dbReference type="NCBI Taxonomy" id="117903"/>
    <lineage>
        <taxon>Eukaryota</taxon>
        <taxon>Metazoa</taxon>
        <taxon>Spiralia</taxon>
        <taxon>Lophotrochozoa</taxon>
        <taxon>Platyhelminthes</taxon>
        <taxon>Monogenea</taxon>
        <taxon>Polyopisthocotylea</taxon>
        <taxon>Polystomatidea</taxon>
        <taxon>Polystomatidae</taxon>
        <taxon>Protopolystoma</taxon>
    </lineage>
</organism>
<name>A0A448WLU7_9PLAT</name>
<dbReference type="EMBL" id="CAAALY010022692">
    <property type="protein sequence ID" value="VEL14905.1"/>
    <property type="molecule type" value="Genomic_DNA"/>
</dbReference>
<sequence length="353" mass="37969">MDSRVRNYVHNCPQSESTSACYSASLYNLVAGSSSSVVHSFDLGLVSPPFVFAGLCLVLAGLLAAPLRWLAYHDHHLSSLEANPIVTTTTAVPEPSNIVGVMSGQANLAGTAKDTEKIAVTQLNIRQKYDEEKKQSMGMFGRIEMHEQAEAELEDRGISDILRDKSKDSLTHAPRTSRISKWLSGPNSLVTTAANALPTAAETTVAAVATTFDKAATSDIETGYHDRSIQSKESFSTDSTNQDSGGEEDNDAEEDGSSVDSDDNVSTNSSTNNSDEEEDDDGASLNNSSGSVRRWHPVIEPGHSLNTGSESISVSESKLITIHLYSLIYNLILMLHVIVLPKLVISLPLHFSS</sequence>
<evidence type="ECO:0000256" key="1">
    <source>
        <dbReference type="SAM" id="MobiDB-lite"/>
    </source>
</evidence>
<keyword evidence="4" id="KW-1185">Reference proteome</keyword>
<evidence type="ECO:0000256" key="2">
    <source>
        <dbReference type="SAM" id="Phobius"/>
    </source>
</evidence>
<evidence type="ECO:0000313" key="4">
    <source>
        <dbReference type="Proteomes" id="UP000784294"/>
    </source>
</evidence>
<reference evidence="3" key="1">
    <citation type="submission" date="2018-11" db="EMBL/GenBank/DDBJ databases">
        <authorList>
            <consortium name="Pathogen Informatics"/>
        </authorList>
    </citation>
    <scope>NUCLEOTIDE SEQUENCE</scope>
</reference>